<dbReference type="Proteomes" id="UP001158598">
    <property type="component" value="Chromosome"/>
</dbReference>
<evidence type="ECO:0000313" key="2">
    <source>
        <dbReference type="EMBL" id="CAI8792874.1"/>
    </source>
</evidence>
<reference evidence="2" key="1">
    <citation type="submission" date="2023-03" db="EMBL/GenBank/DDBJ databases">
        <authorList>
            <person name="Pearce D."/>
        </authorList>
    </citation>
    <scope>NUCLEOTIDE SEQUENCE</scope>
    <source>
        <strain evidence="2">Mc</strain>
    </source>
</reference>
<evidence type="ECO:0000256" key="1">
    <source>
        <dbReference type="SAM" id="Phobius"/>
    </source>
</evidence>
<accession>A0AA35UZC8</accession>
<keyword evidence="1" id="KW-0812">Transmembrane</keyword>
<protein>
    <submittedName>
        <fullName evidence="2">Uncharacterized protein</fullName>
    </submittedName>
</protein>
<gene>
    <name evidence="2" type="ORF">MCNOR_1420</name>
</gene>
<evidence type="ECO:0000313" key="3">
    <source>
        <dbReference type="Proteomes" id="UP001158598"/>
    </source>
</evidence>
<keyword evidence="1" id="KW-0472">Membrane</keyword>
<dbReference type="AlphaFoldDB" id="A0AA35UZC8"/>
<organism evidence="2 3">
    <name type="scientific">Methylococcus capsulatus</name>
    <dbReference type="NCBI Taxonomy" id="414"/>
    <lineage>
        <taxon>Bacteria</taxon>
        <taxon>Pseudomonadati</taxon>
        <taxon>Pseudomonadota</taxon>
        <taxon>Gammaproteobacteria</taxon>
        <taxon>Methylococcales</taxon>
        <taxon>Methylococcaceae</taxon>
        <taxon>Methylococcus</taxon>
    </lineage>
</organism>
<dbReference type="RefSeq" id="WP_017364805.1">
    <property type="nucleotide sequence ID" value="NZ_OX458332.1"/>
</dbReference>
<keyword evidence="1" id="KW-1133">Transmembrane helix</keyword>
<proteinExistence type="predicted"/>
<feature type="transmembrane region" description="Helical" evidence="1">
    <location>
        <begin position="6"/>
        <end position="28"/>
    </location>
</feature>
<sequence length="397" mass="44867">MDSDAYLKTVSTGIFALLAALATFCYLVDPFWYNRKVSIPGFNAVKPEFKRYERHVKPQIVRRERPAALVFGNSYAEIGFDPLHPALTRSDRHERGYNFGLAGADWERVYCSVRFALEYAAPKRMVIGFQPGHPFPAVDCRMLMAEMEHLPVAALLLSGKAIKASLRTVKGQRRMPTHTAEGLFYYTRFEVDEVERRFRADFARYLANLRPDAPCLLKPRAAVVPPDFDPSLGTTIPADLAGLQDLVDRLARAGVETRLVAYPVHALRAEADIACGFADLRWEALLSVARTVRAADPEGRWAEVWDFQGYDPDLLEPIRDNQTRLWQDVGHFNFEFGNRLLDRMFGLGEEGFGSRVEPAAVPALRAAFFRDRATFLESHPGFMREFADLIASCRKTS</sequence>
<dbReference type="EMBL" id="OX458332">
    <property type="protein sequence ID" value="CAI8792874.1"/>
    <property type="molecule type" value="Genomic_DNA"/>
</dbReference>
<name>A0AA35UZC8_METCP</name>